<feature type="signal peptide" evidence="2">
    <location>
        <begin position="1"/>
        <end position="19"/>
    </location>
</feature>
<evidence type="ECO:0000256" key="1">
    <source>
        <dbReference type="SAM" id="MobiDB-lite"/>
    </source>
</evidence>
<dbReference type="OrthoDB" id="5854862at2759"/>
<feature type="region of interest" description="Disordered" evidence="1">
    <location>
        <begin position="382"/>
        <end position="453"/>
    </location>
</feature>
<dbReference type="PANTHER" id="PTHR37442:SF2">
    <property type="entry name" value="CHONDROITIN PROTEOGLYCAN 4"/>
    <property type="match status" value="1"/>
</dbReference>
<feature type="domain" description="Chondroitin proteoglycan 4" evidence="3">
    <location>
        <begin position="59"/>
        <end position="152"/>
    </location>
</feature>
<name>A0A7I5ECZ9_HAECO</name>
<keyword evidence="2" id="KW-0732">Signal</keyword>
<evidence type="ECO:0000313" key="4">
    <source>
        <dbReference type="Proteomes" id="UP000025227"/>
    </source>
</evidence>
<dbReference type="InterPro" id="IPR029153">
    <property type="entry name" value="CPG4"/>
</dbReference>
<sequence length="453" mass="50090">MKLCLVYTLTLFTTCASKAVQLPKVDRHQSPLDGPEGSGDAVEPTFWAYGSEYAAEPPSCKSVCVTKVLEVLTVYFRSGSFKENMHRACRAYDDAVTCMLHHRHCGTETMFESLTSGLRYMCKDQEDAFNALADCIDENSGRVRQDCDLQCHPNSLATGIALKDTVMNQLEHPLVSKRVNMRRIIEPHMSRFFFSQGCKIAQCLMGCTRTKYNMLCEGTAGSLLLEMLTLPLSTSDANSILFPSTSHLASFLGGLLPHQCAFLTAREGKRGSFRIDPALDNEIKRMYSEKNRTNLTALPNPLSQPVEVENPFLEMSNAFHRASPFDNPESDGEFQGSGASAQSYDQFEESSGNVDDSLHGNVIGNETETVTTVASSAEPTEKDIYFSIDDQKQVSPEHRVEAGSRYTIHLPKEVNTDDSFQAIQEESSSASFEKEPSRAPEGSGELEPSEIHP</sequence>
<reference evidence="5" key="1">
    <citation type="submission" date="2020-12" db="UniProtKB">
        <authorList>
            <consortium name="WormBaseParasite"/>
        </authorList>
    </citation>
    <scope>IDENTIFICATION</scope>
    <source>
        <strain evidence="5">MHco3</strain>
    </source>
</reference>
<proteinExistence type="predicted"/>
<protein>
    <submittedName>
        <fullName evidence="5">CPG4 domain-containing protein</fullName>
    </submittedName>
</protein>
<dbReference type="OMA" id="SECETLC"/>
<feature type="chain" id="PRO_5029820963" evidence="2">
    <location>
        <begin position="20"/>
        <end position="453"/>
    </location>
</feature>
<evidence type="ECO:0000259" key="3">
    <source>
        <dbReference type="Pfam" id="PF15481"/>
    </source>
</evidence>
<accession>A0A7I5ECZ9</accession>
<keyword evidence="4" id="KW-1185">Reference proteome</keyword>
<feature type="compositionally biased region" description="Basic and acidic residues" evidence="1">
    <location>
        <begin position="382"/>
        <end position="402"/>
    </location>
</feature>
<evidence type="ECO:0000313" key="5">
    <source>
        <dbReference type="WBParaSite" id="HCON_00149560-00001"/>
    </source>
</evidence>
<feature type="region of interest" description="Disordered" evidence="1">
    <location>
        <begin position="321"/>
        <end position="362"/>
    </location>
</feature>
<evidence type="ECO:0000256" key="2">
    <source>
        <dbReference type="SAM" id="SignalP"/>
    </source>
</evidence>
<dbReference type="InterPro" id="IPR053123">
    <property type="entry name" value="CPG4-like"/>
</dbReference>
<dbReference type="Proteomes" id="UP000025227">
    <property type="component" value="Unplaced"/>
</dbReference>
<feature type="compositionally biased region" description="Polar residues" evidence="1">
    <location>
        <begin position="417"/>
        <end position="431"/>
    </location>
</feature>
<organism evidence="4 5">
    <name type="scientific">Haemonchus contortus</name>
    <name type="common">Barber pole worm</name>
    <dbReference type="NCBI Taxonomy" id="6289"/>
    <lineage>
        <taxon>Eukaryota</taxon>
        <taxon>Metazoa</taxon>
        <taxon>Ecdysozoa</taxon>
        <taxon>Nematoda</taxon>
        <taxon>Chromadorea</taxon>
        <taxon>Rhabditida</taxon>
        <taxon>Rhabditina</taxon>
        <taxon>Rhabditomorpha</taxon>
        <taxon>Strongyloidea</taxon>
        <taxon>Trichostrongylidae</taxon>
        <taxon>Haemonchus</taxon>
    </lineage>
</organism>
<feature type="compositionally biased region" description="Polar residues" evidence="1">
    <location>
        <begin position="337"/>
        <end position="354"/>
    </location>
</feature>
<dbReference type="Pfam" id="PF15481">
    <property type="entry name" value="CPG4"/>
    <property type="match status" value="1"/>
</dbReference>
<dbReference type="AlphaFoldDB" id="A0A7I5ECZ9"/>
<dbReference type="PANTHER" id="PTHR37442">
    <property type="entry name" value="F18A1.7 PROTEIN-RELATED"/>
    <property type="match status" value="1"/>
</dbReference>
<dbReference type="WBParaSite" id="HCON_00149560-00001">
    <property type="protein sequence ID" value="HCON_00149560-00001"/>
    <property type="gene ID" value="HCON_00149560"/>
</dbReference>